<reference evidence="2" key="1">
    <citation type="submission" date="2017-04" db="EMBL/GenBank/DDBJ databases">
        <title>Function of individual gut microbiota members based on whole genome sequencing of pure cultures obtained from chicken caecum.</title>
        <authorList>
            <person name="Medvecky M."/>
            <person name="Cejkova D."/>
            <person name="Polansky O."/>
            <person name="Karasova D."/>
            <person name="Kubasova T."/>
            <person name="Cizek A."/>
            <person name="Rychlik I."/>
        </authorList>
    </citation>
    <scope>NUCLEOTIDE SEQUENCE [LARGE SCALE GENOMIC DNA]</scope>
    <source>
        <strain evidence="2">An42</strain>
    </source>
</reference>
<protein>
    <submittedName>
        <fullName evidence="1">Uncharacterized protein</fullName>
    </submittedName>
</protein>
<gene>
    <name evidence="1" type="ORF">B5F96_08460</name>
</gene>
<accession>A0A9Q5X865</accession>
<dbReference type="EMBL" id="NFIJ01000007">
    <property type="protein sequence ID" value="OUO05498.1"/>
    <property type="molecule type" value="Genomic_DNA"/>
</dbReference>
<name>A0A9Q5X865_9BACT</name>
<organism evidence="1 2">
    <name type="scientific">Parabacteroides johnsonii</name>
    <dbReference type="NCBI Taxonomy" id="387661"/>
    <lineage>
        <taxon>Bacteria</taxon>
        <taxon>Pseudomonadati</taxon>
        <taxon>Bacteroidota</taxon>
        <taxon>Bacteroidia</taxon>
        <taxon>Bacteroidales</taxon>
        <taxon>Tannerellaceae</taxon>
        <taxon>Parabacteroides</taxon>
    </lineage>
</organism>
<sequence>MLELGISELLCFRQCREYIRRCRVYSRHCRIYTRQRRKQTTLASVLKYNVLPCGTCVIVLKNSCR</sequence>
<dbReference type="Proteomes" id="UP000195975">
    <property type="component" value="Unassembled WGS sequence"/>
</dbReference>
<proteinExistence type="predicted"/>
<dbReference type="AlphaFoldDB" id="A0A9Q5X865"/>
<comment type="caution">
    <text evidence="1">The sequence shown here is derived from an EMBL/GenBank/DDBJ whole genome shotgun (WGS) entry which is preliminary data.</text>
</comment>
<evidence type="ECO:0000313" key="2">
    <source>
        <dbReference type="Proteomes" id="UP000195975"/>
    </source>
</evidence>
<evidence type="ECO:0000313" key="1">
    <source>
        <dbReference type="EMBL" id="OUO05498.1"/>
    </source>
</evidence>